<evidence type="ECO:0000259" key="1">
    <source>
        <dbReference type="Pfam" id="PF18736"/>
    </source>
</evidence>
<evidence type="ECO:0000313" key="3">
    <source>
        <dbReference type="Proteomes" id="UP000294360"/>
    </source>
</evidence>
<organism evidence="2 3">
    <name type="scientific">Methylocella tundrae</name>
    <dbReference type="NCBI Taxonomy" id="227605"/>
    <lineage>
        <taxon>Bacteria</taxon>
        <taxon>Pseudomonadati</taxon>
        <taxon>Pseudomonadota</taxon>
        <taxon>Alphaproteobacteria</taxon>
        <taxon>Hyphomicrobiales</taxon>
        <taxon>Beijerinckiaceae</taxon>
        <taxon>Methylocella</taxon>
    </lineage>
</organism>
<dbReference type="OrthoDB" id="7277208at2"/>
<dbReference type="InterPro" id="IPR041318">
    <property type="entry name" value="pEK499_p136"/>
</dbReference>
<protein>
    <recommendedName>
        <fullName evidence="1">pEK499-p136 HEPN domain-containing protein</fullName>
    </recommendedName>
</protein>
<accession>A0A4U8Z335</accession>
<dbReference type="KEGG" id="mtun:MTUNDRAET4_2890"/>
<dbReference type="EMBL" id="LR536450">
    <property type="protein sequence ID" value="VFU09777.1"/>
    <property type="molecule type" value="Genomic_DNA"/>
</dbReference>
<dbReference type="AlphaFoldDB" id="A0A4U8Z335"/>
<reference evidence="2 3" key="1">
    <citation type="submission" date="2019-03" db="EMBL/GenBank/DDBJ databases">
        <authorList>
            <person name="Kox A.R. M."/>
        </authorList>
    </citation>
    <scope>NUCLEOTIDE SEQUENCE [LARGE SCALE GENOMIC DNA]</scope>
    <source>
        <strain evidence="2">MTUNDRAET4 annotated genome</strain>
    </source>
</reference>
<name>A0A4U8Z335_METTU</name>
<feature type="domain" description="pEK499-p136 HEPN" evidence="1">
    <location>
        <begin position="3"/>
        <end position="123"/>
    </location>
</feature>
<dbReference type="Pfam" id="PF18736">
    <property type="entry name" value="pEK499_p136"/>
    <property type="match status" value="1"/>
</dbReference>
<sequence>MDYESLLYDFADRTRHNLEVIQQAKEKGECVYEVTQLINSLLGLLVLPNERFTDIIPKTPLSELVEQGWPVPSVSGEFREATDLRELVRYLRNAISHFNIDFHTDSKSALSGITVWNCETKTKKRYGKLV</sequence>
<dbReference type="Proteomes" id="UP000294360">
    <property type="component" value="Chromosome"/>
</dbReference>
<proteinExistence type="predicted"/>
<gene>
    <name evidence="2" type="ORF">MTUNDRAET4_2890</name>
</gene>
<dbReference type="RefSeq" id="WP_134490258.1">
    <property type="nucleotide sequence ID" value="NZ_CP139089.1"/>
</dbReference>
<evidence type="ECO:0000313" key="2">
    <source>
        <dbReference type="EMBL" id="VFU09777.1"/>
    </source>
</evidence>